<dbReference type="EMBL" id="VZQZ01000018">
    <property type="protein sequence ID" value="KAB0663443.1"/>
    <property type="molecule type" value="Genomic_DNA"/>
</dbReference>
<keyword evidence="2" id="KW-1185">Reference proteome</keyword>
<proteinExistence type="predicted"/>
<name>A0A7J4ZMI4_9BACT</name>
<dbReference type="Proteomes" id="UP000420562">
    <property type="component" value="Unassembled WGS sequence"/>
</dbReference>
<reference evidence="1 2" key="1">
    <citation type="submission" date="2019-09" db="EMBL/GenBank/DDBJ databases">
        <title>Geobacter sp. Red96, a novel strain isolated from paddy soil.</title>
        <authorList>
            <person name="Xu Z."/>
            <person name="Masuda Y."/>
            <person name="Itoh H."/>
            <person name="Senoo K."/>
        </authorList>
    </citation>
    <scope>NUCLEOTIDE SEQUENCE [LARGE SCALE GENOMIC DNA]</scope>
    <source>
        <strain evidence="1 2">Red96</strain>
    </source>
</reference>
<accession>A0A7J4ZMI4</accession>
<comment type="caution">
    <text evidence="1">The sequence shown here is derived from an EMBL/GenBank/DDBJ whole genome shotgun (WGS) entry which is preliminary data.</text>
</comment>
<dbReference type="RefSeq" id="WP_151129749.1">
    <property type="nucleotide sequence ID" value="NZ_VZQZ01000018.1"/>
</dbReference>
<dbReference type="AlphaFoldDB" id="A0A7J4ZMI4"/>
<gene>
    <name evidence="1" type="ORF">F6V25_16805</name>
</gene>
<protein>
    <submittedName>
        <fullName evidence="1">Uncharacterized protein</fullName>
    </submittedName>
</protein>
<organism evidence="1 2">
    <name type="scientific">Oryzomonas japonica</name>
    <dbReference type="NCBI Taxonomy" id="2603858"/>
    <lineage>
        <taxon>Bacteria</taxon>
        <taxon>Pseudomonadati</taxon>
        <taxon>Thermodesulfobacteriota</taxon>
        <taxon>Desulfuromonadia</taxon>
        <taxon>Geobacterales</taxon>
        <taxon>Geobacteraceae</taxon>
        <taxon>Oryzomonas</taxon>
    </lineage>
</organism>
<evidence type="ECO:0000313" key="1">
    <source>
        <dbReference type="EMBL" id="KAB0663443.1"/>
    </source>
</evidence>
<sequence>MQNIIIWANENTLERIVNVDGTVVCTQRLRISDRERCEAVMTKLWRQLLKEQKQGKPGSKRRS</sequence>
<evidence type="ECO:0000313" key="2">
    <source>
        <dbReference type="Proteomes" id="UP000420562"/>
    </source>
</evidence>